<gene>
    <name evidence="7" type="ORF">A3K51_00755</name>
</gene>
<evidence type="ECO:0000256" key="6">
    <source>
        <dbReference type="RuleBase" id="RU000661"/>
    </source>
</evidence>
<evidence type="ECO:0000256" key="5">
    <source>
        <dbReference type="RuleBase" id="RU000660"/>
    </source>
</evidence>
<protein>
    <recommendedName>
        <fullName evidence="4 6">50S ribosomal protein L17</fullName>
    </recommendedName>
</protein>
<dbReference type="Proteomes" id="UP000178085">
    <property type="component" value="Unassembled WGS sequence"/>
</dbReference>
<dbReference type="InterPro" id="IPR000456">
    <property type="entry name" value="Ribosomal_bL17"/>
</dbReference>
<reference evidence="7 8" key="1">
    <citation type="journal article" date="2016" name="Nat. Commun.">
        <title>Thousands of microbial genomes shed light on interconnected biogeochemical processes in an aquifer system.</title>
        <authorList>
            <person name="Anantharaman K."/>
            <person name="Brown C.T."/>
            <person name="Hug L.A."/>
            <person name="Sharon I."/>
            <person name="Castelle C.J."/>
            <person name="Probst A.J."/>
            <person name="Thomas B.C."/>
            <person name="Singh A."/>
            <person name="Wilkins M.J."/>
            <person name="Karaoz U."/>
            <person name="Brodie E.L."/>
            <person name="Williams K.H."/>
            <person name="Hubbard S.S."/>
            <person name="Banfield J.F."/>
        </authorList>
    </citation>
    <scope>NUCLEOTIDE SEQUENCE [LARGE SCALE GENOMIC DNA]</scope>
</reference>
<dbReference type="Gene3D" id="3.90.1030.10">
    <property type="entry name" value="Ribosomal protein L17"/>
    <property type="match status" value="1"/>
</dbReference>
<dbReference type="InterPro" id="IPR036373">
    <property type="entry name" value="Ribosomal_bL17_sf"/>
</dbReference>
<keyword evidence="2 5" id="KW-0689">Ribosomal protein</keyword>
<evidence type="ECO:0000256" key="3">
    <source>
        <dbReference type="ARBA" id="ARBA00023274"/>
    </source>
</evidence>
<evidence type="ECO:0000256" key="1">
    <source>
        <dbReference type="ARBA" id="ARBA00008777"/>
    </source>
</evidence>
<keyword evidence="3 5" id="KW-0687">Ribonucleoprotein</keyword>
<dbReference type="NCBIfam" id="TIGR00059">
    <property type="entry name" value="L17"/>
    <property type="match status" value="1"/>
</dbReference>
<dbReference type="GO" id="GO:0006412">
    <property type="term" value="P:translation"/>
    <property type="evidence" value="ECO:0007669"/>
    <property type="project" value="InterPro"/>
</dbReference>
<dbReference type="AlphaFoldDB" id="A0A1F4NQW9"/>
<dbReference type="GO" id="GO:0003735">
    <property type="term" value="F:structural constituent of ribosome"/>
    <property type="evidence" value="ECO:0007669"/>
    <property type="project" value="InterPro"/>
</dbReference>
<evidence type="ECO:0000313" key="8">
    <source>
        <dbReference type="Proteomes" id="UP000178085"/>
    </source>
</evidence>
<dbReference type="Pfam" id="PF01196">
    <property type="entry name" value="Ribosomal_L17"/>
    <property type="match status" value="1"/>
</dbReference>
<evidence type="ECO:0000256" key="2">
    <source>
        <dbReference type="ARBA" id="ARBA00022980"/>
    </source>
</evidence>
<comment type="caution">
    <text evidence="7">The sequence shown here is derived from an EMBL/GenBank/DDBJ whole genome shotgun (WGS) entry which is preliminary data.</text>
</comment>
<proteinExistence type="inferred from homology"/>
<dbReference type="SUPFAM" id="SSF64263">
    <property type="entry name" value="Prokaryotic ribosomal protein L17"/>
    <property type="match status" value="1"/>
</dbReference>
<dbReference type="PROSITE" id="PS01167">
    <property type="entry name" value="RIBOSOMAL_L17"/>
    <property type="match status" value="1"/>
</dbReference>
<dbReference type="InterPro" id="IPR047859">
    <property type="entry name" value="Ribosomal_bL17_CS"/>
</dbReference>
<accession>A0A1F4NQW9</accession>
<dbReference type="GO" id="GO:0015934">
    <property type="term" value="C:large ribosomal subunit"/>
    <property type="evidence" value="ECO:0007669"/>
    <property type="project" value="TreeGrafter"/>
</dbReference>
<sequence>MTGTKLGRVKGQRSALLKGLLTALILHERIETTEAKAKALKPKIEKMMTTAKLGTLAAKQKLMGELYNNQVVVKKMMLVIAPRYKTRVGGYVRVVKKGFRAGDAAPTAIIEFV</sequence>
<dbReference type="EMBL" id="METD01000001">
    <property type="protein sequence ID" value="OGB73864.1"/>
    <property type="molecule type" value="Genomic_DNA"/>
</dbReference>
<dbReference type="PANTHER" id="PTHR14413:SF16">
    <property type="entry name" value="LARGE RIBOSOMAL SUBUNIT PROTEIN BL17M"/>
    <property type="match status" value="1"/>
</dbReference>
<dbReference type="PANTHER" id="PTHR14413">
    <property type="entry name" value="RIBOSOMAL PROTEIN L17"/>
    <property type="match status" value="1"/>
</dbReference>
<name>A0A1F4NQW9_UNCK3</name>
<comment type="similarity">
    <text evidence="1 5">Belongs to the bacterial ribosomal protein bL17 family.</text>
</comment>
<evidence type="ECO:0000313" key="7">
    <source>
        <dbReference type="EMBL" id="OGB73864.1"/>
    </source>
</evidence>
<evidence type="ECO:0000256" key="4">
    <source>
        <dbReference type="ARBA" id="ARBA00035494"/>
    </source>
</evidence>
<organism evidence="7 8">
    <name type="scientific">candidate division Kazan bacterium RIFCSPLOWO2_01_FULL_45_19</name>
    <dbReference type="NCBI Taxonomy" id="1798538"/>
    <lineage>
        <taxon>Bacteria</taxon>
        <taxon>Bacteria division Kazan-3B-28</taxon>
    </lineage>
</organism>